<name>A0A2U2BBZ2_9BACT</name>
<keyword evidence="6" id="KW-1185">Reference proteome</keyword>
<evidence type="ECO:0000313" key="5">
    <source>
        <dbReference type="EMBL" id="PWE00592.1"/>
    </source>
</evidence>
<reference evidence="5 6" key="1">
    <citation type="submission" date="2018-05" db="EMBL/GenBank/DDBJ databases">
        <title>Marinilabilia rubrum sp. nov., isolated from saltern sediment.</title>
        <authorList>
            <person name="Zhang R."/>
        </authorList>
    </citation>
    <scope>NUCLEOTIDE SEQUENCE [LARGE SCALE GENOMIC DNA]</scope>
    <source>
        <strain evidence="5 6">WTE16</strain>
    </source>
</reference>
<evidence type="ECO:0000313" key="6">
    <source>
        <dbReference type="Proteomes" id="UP000244956"/>
    </source>
</evidence>
<dbReference type="PROSITE" id="PS00041">
    <property type="entry name" value="HTH_ARAC_FAMILY_1"/>
    <property type="match status" value="1"/>
</dbReference>
<dbReference type="Pfam" id="PF12833">
    <property type="entry name" value="HTH_18"/>
    <property type="match status" value="1"/>
</dbReference>
<dbReference type="SMART" id="SM00342">
    <property type="entry name" value="HTH_ARAC"/>
    <property type="match status" value="1"/>
</dbReference>
<dbReference type="OrthoDB" id="2569619at2"/>
<dbReference type="SUPFAM" id="SSF46689">
    <property type="entry name" value="Homeodomain-like"/>
    <property type="match status" value="2"/>
</dbReference>
<accession>A0A2U2BBZ2</accession>
<dbReference type="RefSeq" id="WP_109262964.1">
    <property type="nucleotide sequence ID" value="NZ_QEWP01000002.1"/>
</dbReference>
<evidence type="ECO:0000256" key="3">
    <source>
        <dbReference type="ARBA" id="ARBA00023163"/>
    </source>
</evidence>
<dbReference type="Proteomes" id="UP000244956">
    <property type="component" value="Unassembled WGS sequence"/>
</dbReference>
<dbReference type="InterPro" id="IPR011051">
    <property type="entry name" value="RmlC_Cupin_sf"/>
</dbReference>
<feature type="domain" description="HTH araC/xylS-type" evidence="4">
    <location>
        <begin position="180"/>
        <end position="278"/>
    </location>
</feature>
<evidence type="ECO:0000256" key="1">
    <source>
        <dbReference type="ARBA" id="ARBA00023015"/>
    </source>
</evidence>
<gene>
    <name evidence="5" type="ORF">DDZ16_03055</name>
</gene>
<dbReference type="GO" id="GO:0043565">
    <property type="term" value="F:sequence-specific DNA binding"/>
    <property type="evidence" value="ECO:0007669"/>
    <property type="project" value="InterPro"/>
</dbReference>
<dbReference type="SUPFAM" id="SSF51182">
    <property type="entry name" value="RmlC-like cupins"/>
    <property type="match status" value="1"/>
</dbReference>
<dbReference type="EMBL" id="QEWP01000002">
    <property type="protein sequence ID" value="PWE00592.1"/>
    <property type="molecule type" value="Genomic_DNA"/>
</dbReference>
<keyword evidence="3" id="KW-0804">Transcription</keyword>
<dbReference type="PRINTS" id="PR00032">
    <property type="entry name" value="HTHARAC"/>
</dbReference>
<dbReference type="Gene3D" id="1.10.10.60">
    <property type="entry name" value="Homeodomain-like"/>
    <property type="match status" value="2"/>
</dbReference>
<comment type="caution">
    <text evidence="5">The sequence shown here is derived from an EMBL/GenBank/DDBJ whole genome shotgun (WGS) entry which is preliminary data.</text>
</comment>
<dbReference type="InterPro" id="IPR020449">
    <property type="entry name" value="Tscrpt_reg_AraC-type_HTH"/>
</dbReference>
<keyword evidence="1" id="KW-0805">Transcription regulation</keyword>
<dbReference type="PROSITE" id="PS01124">
    <property type="entry name" value="HTH_ARAC_FAMILY_2"/>
    <property type="match status" value="1"/>
</dbReference>
<evidence type="ECO:0000259" key="4">
    <source>
        <dbReference type="PROSITE" id="PS01124"/>
    </source>
</evidence>
<dbReference type="AlphaFoldDB" id="A0A2U2BBZ2"/>
<dbReference type="PANTHER" id="PTHR43280:SF27">
    <property type="entry name" value="TRANSCRIPTIONAL REGULATOR MTLR"/>
    <property type="match status" value="1"/>
</dbReference>
<dbReference type="PANTHER" id="PTHR43280">
    <property type="entry name" value="ARAC-FAMILY TRANSCRIPTIONAL REGULATOR"/>
    <property type="match status" value="1"/>
</dbReference>
<keyword evidence="2" id="KW-0238">DNA-binding</keyword>
<dbReference type="GO" id="GO:0003700">
    <property type="term" value="F:DNA-binding transcription factor activity"/>
    <property type="evidence" value="ECO:0007669"/>
    <property type="project" value="InterPro"/>
</dbReference>
<dbReference type="InterPro" id="IPR018060">
    <property type="entry name" value="HTH_AraC"/>
</dbReference>
<dbReference type="InterPro" id="IPR009057">
    <property type="entry name" value="Homeodomain-like_sf"/>
</dbReference>
<protein>
    <submittedName>
        <fullName evidence="5">AraC family transcriptional regulator</fullName>
    </submittedName>
</protein>
<evidence type="ECO:0000256" key="2">
    <source>
        <dbReference type="ARBA" id="ARBA00023125"/>
    </source>
</evidence>
<dbReference type="InterPro" id="IPR018062">
    <property type="entry name" value="HTH_AraC-typ_CS"/>
</dbReference>
<organism evidence="5 6">
    <name type="scientific">Marinilabilia rubra</name>
    <dbReference type="NCBI Taxonomy" id="2162893"/>
    <lineage>
        <taxon>Bacteria</taxon>
        <taxon>Pseudomonadati</taxon>
        <taxon>Bacteroidota</taxon>
        <taxon>Bacteroidia</taxon>
        <taxon>Marinilabiliales</taxon>
        <taxon>Marinilabiliaceae</taxon>
        <taxon>Marinilabilia</taxon>
    </lineage>
</organism>
<sequence>MGTLYQRLPLRGGYSFIARTYRTPLFETPWHQHDEFELVLCNGSSGTAFIGNYIGPYHEGEVYLLGNNLPHWFKKRNDSMTGKAIVVQFNKDLFGDQLNKLPELKTIKTLLNLSNSGIQLRSTLNTNIRKKLKKIEHQAPFERYLTLLSCLYDISTSHQYNQLSNVYYDAIPKEEFKRIRKVFEYSYNHFKDNITLQQMADLTNQSVSNFCKYFKQNTKKTYIDFLNDIRLNYACTKLRTSEDSITQICYDSGFRNWSNFSVQFKKRYNASPSEYRKMSE</sequence>
<proteinExistence type="predicted"/>